<name>A0AAW0LBU3_QUESU</name>
<evidence type="ECO:0008006" key="3">
    <source>
        <dbReference type="Google" id="ProtNLM"/>
    </source>
</evidence>
<gene>
    <name evidence="1" type="ORF">CFP56_005026</name>
</gene>
<dbReference type="EMBL" id="PKMF04000127">
    <property type="protein sequence ID" value="KAK7848446.1"/>
    <property type="molecule type" value="Genomic_DNA"/>
</dbReference>
<organism evidence="1 2">
    <name type="scientific">Quercus suber</name>
    <name type="common">Cork oak</name>
    <dbReference type="NCBI Taxonomy" id="58331"/>
    <lineage>
        <taxon>Eukaryota</taxon>
        <taxon>Viridiplantae</taxon>
        <taxon>Streptophyta</taxon>
        <taxon>Embryophyta</taxon>
        <taxon>Tracheophyta</taxon>
        <taxon>Spermatophyta</taxon>
        <taxon>Magnoliopsida</taxon>
        <taxon>eudicotyledons</taxon>
        <taxon>Gunneridae</taxon>
        <taxon>Pentapetalae</taxon>
        <taxon>rosids</taxon>
        <taxon>fabids</taxon>
        <taxon>Fagales</taxon>
        <taxon>Fagaceae</taxon>
        <taxon>Quercus</taxon>
    </lineage>
</organism>
<dbReference type="SUPFAM" id="SSF57889">
    <property type="entry name" value="Cysteine-rich domain"/>
    <property type="match status" value="1"/>
</dbReference>
<evidence type="ECO:0000313" key="1">
    <source>
        <dbReference type="EMBL" id="KAK7848446.1"/>
    </source>
</evidence>
<dbReference type="InterPro" id="IPR046349">
    <property type="entry name" value="C1-like_sf"/>
</dbReference>
<comment type="caution">
    <text evidence="1">The sequence shown here is derived from an EMBL/GenBank/DDBJ whole genome shotgun (WGS) entry which is preliminary data.</text>
</comment>
<reference evidence="1 2" key="1">
    <citation type="journal article" date="2018" name="Sci. Data">
        <title>The draft genome sequence of cork oak.</title>
        <authorList>
            <person name="Ramos A.M."/>
            <person name="Usie A."/>
            <person name="Barbosa P."/>
            <person name="Barros P.M."/>
            <person name="Capote T."/>
            <person name="Chaves I."/>
            <person name="Simoes F."/>
            <person name="Abreu I."/>
            <person name="Carrasquinho I."/>
            <person name="Faro C."/>
            <person name="Guimaraes J.B."/>
            <person name="Mendonca D."/>
            <person name="Nobrega F."/>
            <person name="Rodrigues L."/>
            <person name="Saibo N.J.M."/>
            <person name="Varela M.C."/>
            <person name="Egas C."/>
            <person name="Matos J."/>
            <person name="Miguel C.M."/>
            <person name="Oliveira M.M."/>
            <person name="Ricardo C.P."/>
            <person name="Goncalves S."/>
        </authorList>
    </citation>
    <scope>NUCLEOTIDE SEQUENCE [LARGE SCALE GENOMIC DNA]</scope>
    <source>
        <strain evidence="2">cv. HL8</strain>
    </source>
</reference>
<dbReference type="Proteomes" id="UP000237347">
    <property type="component" value="Unassembled WGS sequence"/>
</dbReference>
<keyword evidence="2" id="KW-1185">Reference proteome</keyword>
<evidence type="ECO:0000313" key="2">
    <source>
        <dbReference type="Proteomes" id="UP000237347"/>
    </source>
</evidence>
<protein>
    <recommendedName>
        <fullName evidence="3">DC1 domain-containing protein</fullName>
    </recommendedName>
</protein>
<dbReference type="AlphaFoldDB" id="A0AAW0LBU3"/>
<sequence>MEQQQQQGIQHFCHPEHPLLFNPDDDRSGLRCWGCWEPMYGPSYSCKEYECSWYLTIHHKSCAELPLGLLLLPGVGGNG</sequence>
<proteinExistence type="predicted"/>
<accession>A0AAW0LBU3</accession>